<evidence type="ECO:0000256" key="4">
    <source>
        <dbReference type="ARBA" id="ARBA00022448"/>
    </source>
</evidence>
<keyword evidence="12" id="KW-1071">Ligand-gated ion channel</keyword>
<protein>
    <submittedName>
        <fullName evidence="17">Transporter substrate-binding domain-containing protein</fullName>
    </submittedName>
</protein>
<keyword evidence="10" id="KW-0675">Receptor</keyword>
<evidence type="ECO:0000256" key="14">
    <source>
        <dbReference type="RuleBase" id="RU003744"/>
    </source>
</evidence>
<keyword evidence="18" id="KW-1185">Reference proteome</keyword>
<evidence type="ECO:0000256" key="1">
    <source>
        <dbReference type="ARBA" id="ARBA00004141"/>
    </source>
</evidence>
<evidence type="ECO:0000256" key="9">
    <source>
        <dbReference type="ARBA" id="ARBA00023136"/>
    </source>
</evidence>
<dbReference type="Proteomes" id="UP001168167">
    <property type="component" value="Unassembled WGS sequence"/>
</dbReference>
<feature type="domain" description="Solute-binding protein family 3/N-terminal" evidence="15">
    <location>
        <begin position="42"/>
        <end position="265"/>
    </location>
</feature>
<reference evidence="17" key="1">
    <citation type="submission" date="2022-08" db="EMBL/GenBank/DDBJ databases">
        <authorList>
            <person name="Dzunkova M."/>
            <person name="La Clair J."/>
            <person name="Tyml T."/>
            <person name="Doud D."/>
            <person name="Schulz F."/>
            <person name="Piquer S."/>
            <person name="Porcel Sanchis D."/>
            <person name="Osborn A."/>
            <person name="Robinson D."/>
            <person name="Louie K.B."/>
            <person name="Bowen B.P."/>
            <person name="Bowers R."/>
            <person name="Lee J."/>
            <person name="Arnau Llombart V."/>
            <person name="Diaz Villanueva W."/>
            <person name="Gosliner T."/>
            <person name="Northen T."/>
            <person name="Cheng J.-F."/>
            <person name="Burkart M.D."/>
            <person name="Woyke T."/>
        </authorList>
    </citation>
    <scope>NUCLEOTIDE SEQUENCE</scope>
    <source>
        <strain evidence="17">Df01</strain>
    </source>
</reference>
<comment type="similarity">
    <text evidence="3 14">Belongs to the bacterial solute-binding protein 3 family.</text>
</comment>
<evidence type="ECO:0000256" key="6">
    <source>
        <dbReference type="ARBA" id="ARBA00022729"/>
    </source>
</evidence>
<gene>
    <name evidence="17" type="ORF">NQX30_01565</name>
</gene>
<dbReference type="PANTHER" id="PTHR35936">
    <property type="entry name" value="MEMBRANE-BOUND LYTIC MUREIN TRANSGLYCOSYLASE F"/>
    <property type="match status" value="1"/>
</dbReference>
<reference evidence="17" key="2">
    <citation type="journal article" date="2023" name="Microbiome">
        <title>Synthase-selected sorting approach identifies a beta-lactone synthase in a nudibranch symbiotic bacterium.</title>
        <authorList>
            <person name="Dzunkova M."/>
            <person name="La Clair J.J."/>
            <person name="Tyml T."/>
            <person name="Doud D."/>
            <person name="Schulz F."/>
            <person name="Piquer-Esteban S."/>
            <person name="Porcel Sanchis D."/>
            <person name="Osborn A."/>
            <person name="Robinson D."/>
            <person name="Louie K.B."/>
            <person name="Bowen B.P."/>
            <person name="Bowers R.M."/>
            <person name="Lee J."/>
            <person name="Arnau V."/>
            <person name="Diaz-Villanueva W."/>
            <person name="Stepanauskas R."/>
            <person name="Gosliner T."/>
            <person name="Date S.V."/>
            <person name="Northen T.R."/>
            <person name="Cheng J.F."/>
            <person name="Burkart M.D."/>
            <person name="Woyke T."/>
        </authorList>
    </citation>
    <scope>NUCLEOTIDE SEQUENCE</scope>
    <source>
        <strain evidence="17">Df01</strain>
    </source>
</reference>
<evidence type="ECO:0000256" key="8">
    <source>
        <dbReference type="ARBA" id="ARBA00023065"/>
    </source>
</evidence>
<dbReference type="InterPro" id="IPR018313">
    <property type="entry name" value="SBP_3_CS"/>
</dbReference>
<dbReference type="InterPro" id="IPR019594">
    <property type="entry name" value="Glu/Gly-bd"/>
</dbReference>
<evidence type="ECO:0000256" key="10">
    <source>
        <dbReference type="ARBA" id="ARBA00023170"/>
    </source>
</evidence>
<keyword evidence="11" id="KW-0325">Glycoprotein</keyword>
<dbReference type="SMART" id="SM00062">
    <property type="entry name" value="PBPb"/>
    <property type="match status" value="1"/>
</dbReference>
<comment type="caution">
    <text evidence="17">The sequence shown here is derived from an EMBL/GenBank/DDBJ whole genome shotgun (WGS) entry which is preliminary data.</text>
</comment>
<keyword evidence="8" id="KW-0406">Ion transport</keyword>
<name>A0ABT7QK44_9GAMM</name>
<dbReference type="EMBL" id="JANQAO010000001">
    <property type="protein sequence ID" value="MDM5147073.1"/>
    <property type="molecule type" value="Genomic_DNA"/>
</dbReference>
<proteinExistence type="inferred from homology"/>
<keyword evidence="13" id="KW-0407">Ion channel</keyword>
<comment type="subcellular location">
    <subcellularLocation>
        <location evidence="2">Cell envelope</location>
    </subcellularLocation>
    <subcellularLocation>
        <location evidence="1">Membrane</location>
        <topology evidence="1">Multi-pass membrane protein</topology>
    </subcellularLocation>
</comment>
<keyword evidence="5" id="KW-0812">Transmembrane</keyword>
<evidence type="ECO:0000256" key="12">
    <source>
        <dbReference type="ARBA" id="ARBA00023286"/>
    </source>
</evidence>
<evidence type="ECO:0000256" key="2">
    <source>
        <dbReference type="ARBA" id="ARBA00004196"/>
    </source>
</evidence>
<evidence type="ECO:0000259" key="15">
    <source>
        <dbReference type="SMART" id="SM00062"/>
    </source>
</evidence>
<dbReference type="PROSITE" id="PS01039">
    <property type="entry name" value="SBP_BACTERIAL_3"/>
    <property type="match status" value="1"/>
</dbReference>
<dbReference type="Pfam" id="PF00497">
    <property type="entry name" value="SBP_bac_3"/>
    <property type="match status" value="1"/>
</dbReference>
<dbReference type="CDD" id="cd13629">
    <property type="entry name" value="PBP2_Dsm1740"/>
    <property type="match status" value="1"/>
</dbReference>
<keyword evidence="7" id="KW-1133">Transmembrane helix</keyword>
<dbReference type="SUPFAM" id="SSF53850">
    <property type="entry name" value="Periplasmic binding protein-like II"/>
    <property type="match status" value="1"/>
</dbReference>
<evidence type="ECO:0000256" key="13">
    <source>
        <dbReference type="ARBA" id="ARBA00023303"/>
    </source>
</evidence>
<sequence length="275" mass="31362">MKKHIQPLISHFRWLTIVIIACAVLPALANDSVIDDMLDRNKLRVGLSSFVPWAMRAKNGEFIGFEVDVAKEVAKDMGVELEIVPTAWDGIIPALLAKKFDIIISGMYITSARNLQVNFTQYYDRNGLDLVANRELAGGMKNISDFNRPDVIFSLRRGTYPVAYVKKTLPQAQIKQFDDDASARQEVLNGRAHAWITAEPQPRFSALDYPDKLFQPIAERLTYNQQGMALRKGDIDALNFFNNWIAIKKQSGWLQERHEYWFGGREWAEQVGDNK</sequence>
<evidence type="ECO:0000313" key="17">
    <source>
        <dbReference type="EMBL" id="MDM5147073.1"/>
    </source>
</evidence>
<organism evidence="17 18">
    <name type="scientific">Candidatus Doriopsillibacter californiensis</name>
    <dbReference type="NCBI Taxonomy" id="2970740"/>
    <lineage>
        <taxon>Bacteria</taxon>
        <taxon>Pseudomonadati</taxon>
        <taxon>Pseudomonadota</taxon>
        <taxon>Gammaproteobacteria</taxon>
        <taxon>Candidatus Tethybacterales</taxon>
        <taxon>Candidatus Persebacteraceae</taxon>
        <taxon>Candidatus Doriopsillibacter</taxon>
    </lineage>
</organism>
<evidence type="ECO:0000313" key="18">
    <source>
        <dbReference type="Proteomes" id="UP001168167"/>
    </source>
</evidence>
<dbReference type="PANTHER" id="PTHR35936:SF38">
    <property type="entry name" value="GLUTAMINE-BINDING PERIPLASMIC PROTEIN"/>
    <property type="match status" value="1"/>
</dbReference>
<dbReference type="Gene3D" id="3.40.190.10">
    <property type="entry name" value="Periplasmic binding protein-like II"/>
    <property type="match status" value="2"/>
</dbReference>
<dbReference type="InterPro" id="IPR001638">
    <property type="entry name" value="Solute-binding_3/MltF_N"/>
</dbReference>
<evidence type="ECO:0000256" key="5">
    <source>
        <dbReference type="ARBA" id="ARBA00022692"/>
    </source>
</evidence>
<evidence type="ECO:0000256" key="3">
    <source>
        <dbReference type="ARBA" id="ARBA00010333"/>
    </source>
</evidence>
<dbReference type="SMART" id="SM00918">
    <property type="entry name" value="Lig_chan-Glu_bd"/>
    <property type="match status" value="1"/>
</dbReference>
<evidence type="ECO:0000256" key="11">
    <source>
        <dbReference type="ARBA" id="ARBA00023180"/>
    </source>
</evidence>
<keyword evidence="6" id="KW-0732">Signal</keyword>
<keyword evidence="9" id="KW-0472">Membrane</keyword>
<feature type="domain" description="Ionotropic glutamate receptor L-glutamate and glycine-binding" evidence="16">
    <location>
        <begin position="52"/>
        <end position="97"/>
    </location>
</feature>
<evidence type="ECO:0000256" key="7">
    <source>
        <dbReference type="ARBA" id="ARBA00022989"/>
    </source>
</evidence>
<keyword evidence="4" id="KW-0813">Transport</keyword>
<evidence type="ECO:0000259" key="16">
    <source>
        <dbReference type="SMART" id="SM00918"/>
    </source>
</evidence>
<accession>A0ABT7QK44</accession>